<sequence length="226" mass="25623">MNKALRLDPRTKFILLLGVNLLFLVSHSLLVEIILVSFSLGVILIDRKYKSALKYLIIFLVLLYIDRGLSVYLSGFYFTIINFIAYALRRFLPCLIVGKWILETTEVSDFVATMWKLKLPTSVIIPLSVVFRYFPTIKEEWNSIRSAMKIRGFRLSFEHVMVPLLFSAVMVSEELSAAALCRGLDNPGKHSSLIEIKMHGIDYLILGIFLIIVCLTCTLKGVGVIS</sequence>
<organism evidence="7 8">
    <name type="scientific">Lachnospira pectinoschiza</name>
    <dbReference type="NCBI Taxonomy" id="28052"/>
    <lineage>
        <taxon>Bacteria</taxon>
        <taxon>Bacillati</taxon>
        <taxon>Bacillota</taxon>
        <taxon>Clostridia</taxon>
        <taxon>Lachnospirales</taxon>
        <taxon>Lachnospiraceae</taxon>
        <taxon>Lachnospira</taxon>
    </lineage>
</organism>
<keyword evidence="3 6" id="KW-0812">Transmembrane</keyword>
<dbReference type="PANTHER" id="PTHR34857:SF2">
    <property type="entry name" value="SLL0384 PROTEIN"/>
    <property type="match status" value="1"/>
</dbReference>
<name>A0A1G9TBD8_9FIRM</name>
<feature type="transmembrane region" description="Helical" evidence="6">
    <location>
        <begin position="13"/>
        <end position="45"/>
    </location>
</feature>
<dbReference type="EMBL" id="FNHZ01000001">
    <property type="protein sequence ID" value="SDM44958.1"/>
    <property type="molecule type" value="Genomic_DNA"/>
</dbReference>
<gene>
    <name evidence="7" type="ORF">SAMN05216544_0288</name>
</gene>
<dbReference type="Proteomes" id="UP000187651">
    <property type="component" value="Unassembled WGS sequence"/>
</dbReference>
<evidence type="ECO:0000313" key="7">
    <source>
        <dbReference type="EMBL" id="SDM44958.1"/>
    </source>
</evidence>
<evidence type="ECO:0000256" key="5">
    <source>
        <dbReference type="ARBA" id="ARBA00023136"/>
    </source>
</evidence>
<evidence type="ECO:0000256" key="4">
    <source>
        <dbReference type="ARBA" id="ARBA00022989"/>
    </source>
</evidence>
<reference evidence="8" key="1">
    <citation type="submission" date="2016-10" db="EMBL/GenBank/DDBJ databases">
        <authorList>
            <person name="Varghese N."/>
            <person name="Submissions S."/>
        </authorList>
    </citation>
    <scope>NUCLEOTIDE SEQUENCE [LARGE SCALE GENOMIC DNA]</scope>
    <source>
        <strain evidence="8">M83</strain>
    </source>
</reference>
<protein>
    <submittedName>
        <fullName evidence="7">Energy-coupling factor transport system permease protein</fullName>
    </submittedName>
</protein>
<evidence type="ECO:0000256" key="6">
    <source>
        <dbReference type="SAM" id="Phobius"/>
    </source>
</evidence>
<evidence type="ECO:0000256" key="1">
    <source>
        <dbReference type="ARBA" id="ARBA00004141"/>
    </source>
</evidence>
<comment type="subcellular location">
    <subcellularLocation>
        <location evidence="1">Membrane</location>
        <topology evidence="1">Multi-pass membrane protein</topology>
    </subcellularLocation>
</comment>
<keyword evidence="4 6" id="KW-1133">Transmembrane helix</keyword>
<evidence type="ECO:0000313" key="8">
    <source>
        <dbReference type="Proteomes" id="UP000187651"/>
    </source>
</evidence>
<dbReference type="GO" id="GO:0005886">
    <property type="term" value="C:plasma membrane"/>
    <property type="evidence" value="ECO:0007669"/>
    <property type="project" value="UniProtKB-ARBA"/>
</dbReference>
<dbReference type="RefSeq" id="WP_074520583.1">
    <property type="nucleotide sequence ID" value="NZ_FNHZ01000001.1"/>
</dbReference>
<accession>A0A1G9TBD8</accession>
<dbReference type="PANTHER" id="PTHR34857">
    <property type="entry name" value="SLL0384 PROTEIN"/>
    <property type="match status" value="1"/>
</dbReference>
<proteinExistence type="predicted"/>
<evidence type="ECO:0000256" key="3">
    <source>
        <dbReference type="ARBA" id="ARBA00022692"/>
    </source>
</evidence>
<dbReference type="CDD" id="cd16914">
    <property type="entry name" value="EcfT"/>
    <property type="match status" value="1"/>
</dbReference>
<dbReference type="InterPro" id="IPR051611">
    <property type="entry name" value="ECF_transporter_component"/>
</dbReference>
<evidence type="ECO:0000256" key="2">
    <source>
        <dbReference type="ARBA" id="ARBA00022475"/>
    </source>
</evidence>
<keyword evidence="5 6" id="KW-0472">Membrane</keyword>
<keyword evidence="2" id="KW-1003">Cell membrane</keyword>
<dbReference type="InterPro" id="IPR003339">
    <property type="entry name" value="ABC/ECF_trnsptr_transmembrane"/>
</dbReference>
<keyword evidence="8" id="KW-1185">Reference proteome</keyword>
<dbReference type="Pfam" id="PF02361">
    <property type="entry name" value="CbiQ"/>
    <property type="match status" value="1"/>
</dbReference>
<feature type="transmembrane region" description="Helical" evidence="6">
    <location>
        <begin position="52"/>
        <end position="69"/>
    </location>
</feature>
<dbReference type="AlphaFoldDB" id="A0A1G9TBD8"/>
<feature type="transmembrane region" description="Helical" evidence="6">
    <location>
        <begin position="203"/>
        <end position="225"/>
    </location>
</feature>
<dbReference type="OrthoDB" id="3730291at2"/>